<evidence type="ECO:0000313" key="2">
    <source>
        <dbReference type="Proteomes" id="UP000003786"/>
    </source>
</evidence>
<reference evidence="1 2" key="1">
    <citation type="journal article" date="2012" name="MBio">
        <title>Comparative genome analysis of three eukaryotic parasites with differing abilities to transform leukocytes reveals key mediators of Theileria-induced leukocyte transformation.</title>
        <authorList>
            <person name="Hayashida K."/>
            <person name="Hara Y."/>
            <person name="Abe T."/>
            <person name="Yamasaki C."/>
            <person name="Toyoda A."/>
            <person name="Kosuge T."/>
            <person name="Suzuki Y."/>
            <person name="Sato Y."/>
            <person name="Kawashima S."/>
            <person name="Katayama T."/>
            <person name="Wakaguri H."/>
            <person name="Inoue N."/>
            <person name="Homma K."/>
            <person name="Tada-Umezaki M."/>
            <person name="Yagi Y."/>
            <person name="Fujii Y."/>
            <person name="Habara T."/>
            <person name="Kanehisa M."/>
            <person name="Watanabe H."/>
            <person name="Ito K."/>
            <person name="Gojobori T."/>
            <person name="Sugawara H."/>
            <person name="Imanishi T."/>
            <person name="Weir W."/>
            <person name="Gardner M."/>
            <person name="Pain A."/>
            <person name="Shiels B."/>
            <person name="Hattori M."/>
            <person name="Nene V."/>
            <person name="Sugimoto C."/>
        </authorList>
    </citation>
    <scope>NUCLEOTIDE SEQUENCE [LARGE SCALE GENOMIC DNA]</scope>
    <source>
        <strain evidence="1 2">Shintoku</strain>
    </source>
</reference>
<gene>
    <name evidence="1" type="ORF">TOT_040000885</name>
</gene>
<name>J7MH38_THEOR</name>
<proteinExistence type="predicted"/>
<dbReference type="VEuPathDB" id="PiroplasmaDB:TOT_040000885"/>
<dbReference type="OMA" id="REYTIVF"/>
<evidence type="ECO:0000313" key="1">
    <source>
        <dbReference type="EMBL" id="BAM42516.1"/>
    </source>
</evidence>
<organism evidence="1 2">
    <name type="scientific">Theileria orientalis strain Shintoku</name>
    <dbReference type="NCBI Taxonomy" id="869250"/>
    <lineage>
        <taxon>Eukaryota</taxon>
        <taxon>Sar</taxon>
        <taxon>Alveolata</taxon>
        <taxon>Apicomplexa</taxon>
        <taxon>Aconoidasida</taxon>
        <taxon>Piroplasmida</taxon>
        <taxon>Theileriidae</taxon>
        <taxon>Theileria</taxon>
    </lineage>
</organism>
<dbReference type="RefSeq" id="XP_009692817.1">
    <property type="nucleotide sequence ID" value="XM_009694522.1"/>
</dbReference>
<keyword evidence="2" id="KW-1185">Reference proteome</keyword>
<dbReference type="eggNOG" id="ENOG502QWXI">
    <property type="taxonomic scope" value="Eukaryota"/>
</dbReference>
<dbReference type="EMBL" id="AP011949">
    <property type="protein sequence ID" value="BAM42516.1"/>
    <property type="molecule type" value="Genomic_DNA"/>
</dbReference>
<dbReference type="GeneID" id="20716913"/>
<dbReference type="Proteomes" id="UP000003786">
    <property type="component" value="Chromosome 4"/>
</dbReference>
<dbReference type="KEGG" id="tot:TOT_040000885"/>
<protein>
    <submittedName>
        <fullName evidence="1">Uncharacterized protein</fullName>
    </submittedName>
</protein>
<accession>J7MH38</accession>
<dbReference type="OrthoDB" id="366057at2759"/>
<sequence length="115" mass="12832">MTDIYRVREDSFKVVGDKVNLTPSEHFKGKNMLKIQIDSKISKEITPEDVLESIKKLKNLEGEKVIRIKDNEYLVSLLKSESDVFILGGTVSESFSADDGYLGTIHVSSLPARSA</sequence>
<dbReference type="AlphaFoldDB" id="J7MH38"/>